<dbReference type="AlphaFoldDB" id="A0A251TFV9"/>
<feature type="compositionally biased region" description="Basic residues" evidence="1">
    <location>
        <begin position="877"/>
        <end position="898"/>
    </location>
</feature>
<dbReference type="PANTHER" id="PTHR21556:SF2">
    <property type="entry name" value="TRESLIN"/>
    <property type="match status" value="1"/>
</dbReference>
<feature type="compositionally biased region" description="Basic and acidic residues" evidence="1">
    <location>
        <begin position="831"/>
        <end position="857"/>
    </location>
</feature>
<gene>
    <name evidence="3" type="ORF">HannXRQ_Chr11g0353671</name>
    <name evidence="2" type="ORF">HanXRQr2_Chr11g0520501</name>
</gene>
<evidence type="ECO:0000313" key="3">
    <source>
        <dbReference type="EMBL" id="OTG09506.1"/>
    </source>
</evidence>
<dbReference type="GO" id="GO:0006260">
    <property type="term" value="P:DNA replication"/>
    <property type="evidence" value="ECO:0000318"/>
    <property type="project" value="GO_Central"/>
</dbReference>
<dbReference type="GO" id="GO:0007095">
    <property type="term" value="P:mitotic G2 DNA damage checkpoint signaling"/>
    <property type="evidence" value="ECO:0000318"/>
    <property type="project" value="GO_Central"/>
</dbReference>
<feature type="region of interest" description="Disordered" evidence="1">
    <location>
        <begin position="831"/>
        <end position="937"/>
    </location>
</feature>
<feature type="compositionally biased region" description="Polar residues" evidence="1">
    <location>
        <begin position="908"/>
        <end position="920"/>
    </location>
</feature>
<dbReference type="EMBL" id="CM007900">
    <property type="protein sequence ID" value="OTG09506.1"/>
    <property type="molecule type" value="Genomic_DNA"/>
</dbReference>
<dbReference type="GO" id="GO:0010212">
    <property type="term" value="P:response to ionizing radiation"/>
    <property type="evidence" value="ECO:0007669"/>
    <property type="project" value="InterPro"/>
</dbReference>
<dbReference type="Proteomes" id="UP000215914">
    <property type="component" value="Chromosome 11"/>
</dbReference>
<reference evidence="3" key="2">
    <citation type="submission" date="2017-02" db="EMBL/GenBank/DDBJ databases">
        <title>Sunflower complete genome.</title>
        <authorList>
            <person name="Langlade N."/>
            <person name="Munos S."/>
        </authorList>
    </citation>
    <scope>NUCLEOTIDE SEQUENCE [LARGE SCALE GENOMIC DNA]</scope>
    <source>
        <tissue evidence="3">Leaves</tissue>
    </source>
</reference>
<dbReference type="GO" id="GO:0005634">
    <property type="term" value="C:nucleus"/>
    <property type="evidence" value="ECO:0000318"/>
    <property type="project" value="GO_Central"/>
</dbReference>
<dbReference type="GO" id="GO:0003682">
    <property type="term" value="F:chromatin binding"/>
    <property type="evidence" value="ECO:0000318"/>
    <property type="project" value="GO_Central"/>
</dbReference>
<evidence type="ECO:0000313" key="2">
    <source>
        <dbReference type="EMBL" id="KAF5784528.1"/>
    </source>
</evidence>
<evidence type="ECO:0000313" key="4">
    <source>
        <dbReference type="Proteomes" id="UP000215914"/>
    </source>
</evidence>
<proteinExistence type="predicted"/>
<name>A0A251TFV9_HELAN</name>
<dbReference type="InParanoid" id="A0A251TFV9"/>
<dbReference type="InterPro" id="IPR026153">
    <property type="entry name" value="Treslin"/>
</dbReference>
<dbReference type="STRING" id="4232.A0A251TFV9"/>
<reference evidence="2" key="3">
    <citation type="submission" date="2020-06" db="EMBL/GenBank/DDBJ databases">
        <title>Helianthus annuus Genome sequencing and assembly Release 2.</title>
        <authorList>
            <person name="Gouzy J."/>
            <person name="Langlade N."/>
            <person name="Munos S."/>
        </authorList>
    </citation>
    <scope>NUCLEOTIDE SEQUENCE</scope>
    <source>
        <tissue evidence="2">Leaves</tissue>
    </source>
</reference>
<evidence type="ECO:0000256" key="1">
    <source>
        <dbReference type="SAM" id="MobiDB-lite"/>
    </source>
</evidence>
<dbReference type="PANTHER" id="PTHR21556">
    <property type="entry name" value="TRESLIN"/>
    <property type="match status" value="1"/>
</dbReference>
<protein>
    <submittedName>
        <fullName evidence="2">Treslin</fullName>
    </submittedName>
</protein>
<dbReference type="GO" id="GO:0033314">
    <property type="term" value="P:mitotic DNA replication checkpoint signaling"/>
    <property type="evidence" value="ECO:0000318"/>
    <property type="project" value="GO_Central"/>
</dbReference>
<sequence length="937" mass="105076">MSDAIDFSKTHRIVLLIDLNPLLQNPNPNYITSILTTSNILLSFNPLQSSLFSFKFFFSSLSPLLSASTLHRLLPHHSSPSLSFNSPSQTLLSLSKTLTSISSSFSSTQLTFSPSNSSHTVASLLQLVRDNHWESDVDTSSGKLNNDYINVRSNLVIMLSPGCRSLNSLAEFMCVDVDENCSLDVCRARFRECFRAVNDVFNGRDIHFCWVDVCQGEGEIGSNGIAVIGDDVRKFGWGYCLAESIVLGSALVSFGLVYPNIAVSSRLVGSCGLDKAIRGQLNLEILDVSGKPLECKFCDLELMHLKGSSKSRFDDTGSSKGQKLSFANEFLGSLYDGSLILRVTAVGKYTKYEYSEVFVVWSAGSGKKGKDGLDNIFAEKVLDLLAGESSGLFEKKTVPTWQIFLSFLYREGYWALLSLSNSNGDSYTGILKPFTVHSAALFLLDNNHSFTQSSGGTKLLMTEKFSHGDTDFQKCASPSGKYVHVGDGKRRKMKKHAYQDLTWSSFCKAAYEFLDVDLAEVYFANGLKKSKKLKFLKCWMKEVKKHMLNNMPHGLCQTGPDSNTQKETNVNDGLTGSYGENDELLSRHMCSDQSRMQDGAAIVSCSETVESFFSNLPRKIQHGLESDGMDLKILAERLVTSSIYWIRLKHEAMENLDESCTAQVAEIIKLLLREPKDLKEHKDNNAGSSSKYLVQQYELQIFLRLEILQSEYAGSIKGSVKMKLVKQICSLLEIVQFLVEGGFHGGVSLYDYVERTIKTRYSQNLGDVVDKIYDQMDLLPFGEENEDQALMFNSEDSNQSWREKHDKIDLSASKMIQDSLSIEDESCHQLEKANTSHECETQEDHEQKLNEARERRERARRFVSSSSRMPDLQRVWAPKHLKPKKVKHEPKSKKHRRGSYSVVCETPLTGNKPSRATQQNKGERSNPVSKALFQDDK</sequence>
<keyword evidence="4" id="KW-1185">Reference proteome</keyword>
<dbReference type="EMBL" id="MNCJ02000326">
    <property type="protein sequence ID" value="KAF5784528.1"/>
    <property type="molecule type" value="Genomic_DNA"/>
</dbReference>
<dbReference type="OrthoDB" id="1913152at2759"/>
<organism evidence="3 4">
    <name type="scientific">Helianthus annuus</name>
    <name type="common">Common sunflower</name>
    <dbReference type="NCBI Taxonomy" id="4232"/>
    <lineage>
        <taxon>Eukaryota</taxon>
        <taxon>Viridiplantae</taxon>
        <taxon>Streptophyta</taxon>
        <taxon>Embryophyta</taxon>
        <taxon>Tracheophyta</taxon>
        <taxon>Spermatophyta</taxon>
        <taxon>Magnoliopsida</taxon>
        <taxon>eudicotyledons</taxon>
        <taxon>Gunneridae</taxon>
        <taxon>Pentapetalae</taxon>
        <taxon>asterids</taxon>
        <taxon>campanulids</taxon>
        <taxon>Asterales</taxon>
        <taxon>Asteraceae</taxon>
        <taxon>Asteroideae</taxon>
        <taxon>Heliantheae alliance</taxon>
        <taxon>Heliantheae</taxon>
        <taxon>Helianthus</taxon>
    </lineage>
</organism>
<dbReference type="Gramene" id="mRNA:HanXRQr2_Chr11g0520501">
    <property type="protein sequence ID" value="mRNA:HanXRQr2_Chr11g0520501"/>
    <property type="gene ID" value="HanXRQr2_Chr11g0520501"/>
</dbReference>
<dbReference type="GO" id="GO:0030174">
    <property type="term" value="P:regulation of DNA-templated DNA replication initiation"/>
    <property type="evidence" value="ECO:0000318"/>
    <property type="project" value="GO_Central"/>
</dbReference>
<accession>A0A251TFV9</accession>
<reference evidence="2 4" key="1">
    <citation type="journal article" date="2017" name="Nature">
        <title>The sunflower genome provides insights into oil metabolism, flowering and Asterid evolution.</title>
        <authorList>
            <person name="Badouin H."/>
            <person name="Gouzy J."/>
            <person name="Grassa C.J."/>
            <person name="Murat F."/>
            <person name="Staton S.E."/>
            <person name="Cottret L."/>
            <person name="Lelandais-Briere C."/>
            <person name="Owens G.L."/>
            <person name="Carrere S."/>
            <person name="Mayjonade B."/>
            <person name="Legrand L."/>
            <person name="Gill N."/>
            <person name="Kane N.C."/>
            <person name="Bowers J.E."/>
            <person name="Hubner S."/>
            <person name="Bellec A."/>
            <person name="Berard A."/>
            <person name="Berges H."/>
            <person name="Blanchet N."/>
            <person name="Boniface M.C."/>
            <person name="Brunel D."/>
            <person name="Catrice O."/>
            <person name="Chaidir N."/>
            <person name="Claudel C."/>
            <person name="Donnadieu C."/>
            <person name="Faraut T."/>
            <person name="Fievet G."/>
            <person name="Helmstetter N."/>
            <person name="King M."/>
            <person name="Knapp S.J."/>
            <person name="Lai Z."/>
            <person name="Le Paslier M.C."/>
            <person name="Lippi Y."/>
            <person name="Lorenzon L."/>
            <person name="Mandel J.R."/>
            <person name="Marage G."/>
            <person name="Marchand G."/>
            <person name="Marquand E."/>
            <person name="Bret-Mestries E."/>
            <person name="Morien E."/>
            <person name="Nambeesan S."/>
            <person name="Nguyen T."/>
            <person name="Pegot-Espagnet P."/>
            <person name="Pouilly N."/>
            <person name="Raftis F."/>
            <person name="Sallet E."/>
            <person name="Schiex T."/>
            <person name="Thomas J."/>
            <person name="Vandecasteele C."/>
            <person name="Vares D."/>
            <person name="Vear F."/>
            <person name="Vautrin S."/>
            <person name="Crespi M."/>
            <person name="Mangin B."/>
            <person name="Burke J.M."/>
            <person name="Salse J."/>
            <person name="Munos S."/>
            <person name="Vincourt P."/>
            <person name="Rieseberg L.H."/>
            <person name="Langlade N.B."/>
        </authorList>
    </citation>
    <scope>NUCLEOTIDE SEQUENCE [LARGE SCALE GENOMIC DNA]</scope>
    <source>
        <strain evidence="4">cv. SF193</strain>
        <tissue evidence="2">Leaves</tissue>
    </source>
</reference>
<dbReference type="OMA" id="FFRMEIL"/>
<dbReference type="FunCoup" id="A0A251TFV9">
    <property type="interactions" value="1451"/>
</dbReference>